<name>A0A8J5P1V4_FUSOX</name>
<sequence>MSWPLQDFQDIDESTTFEQAVGSSQPSLISPGDIPCSLPGNDFDADFSENLVPPQDVHTFEAFDMFQNNLFPDDQSQFLNLDLIEDDDLLLTVPELAAPDETGTSQFTSERLQLQHEPYLDPQDDTSTIL</sequence>
<evidence type="ECO:0000313" key="2">
    <source>
        <dbReference type="EMBL" id="KAG7413233.1"/>
    </source>
</evidence>
<evidence type="ECO:0000313" key="3">
    <source>
        <dbReference type="Proteomes" id="UP000693942"/>
    </source>
</evidence>
<feature type="compositionally biased region" description="Polar residues" evidence="1">
    <location>
        <begin position="102"/>
        <end position="112"/>
    </location>
</feature>
<dbReference type="Proteomes" id="UP000693942">
    <property type="component" value="Unassembled WGS sequence"/>
</dbReference>
<gene>
    <name evidence="2" type="ORF">Forpi1262_v017171</name>
</gene>
<protein>
    <submittedName>
        <fullName evidence="2">Uncharacterized protein</fullName>
    </submittedName>
</protein>
<reference evidence="2" key="1">
    <citation type="submission" date="2021-04" db="EMBL/GenBank/DDBJ databases">
        <title>First draft genome resource for Brassicaceae pathogens Fusarium oxysporum f. sp. raphani and Fusarium oxysporum f. sp. rapae.</title>
        <authorList>
            <person name="Asai S."/>
        </authorList>
    </citation>
    <scope>NUCLEOTIDE SEQUENCE</scope>
    <source>
        <strain evidence="2">Tf1262</strain>
    </source>
</reference>
<comment type="caution">
    <text evidence="2">The sequence shown here is derived from an EMBL/GenBank/DDBJ whole genome shotgun (WGS) entry which is preliminary data.</text>
</comment>
<evidence type="ECO:0000256" key="1">
    <source>
        <dbReference type="SAM" id="MobiDB-lite"/>
    </source>
</evidence>
<accession>A0A8J5P1V4</accession>
<dbReference type="AlphaFoldDB" id="A0A8J5P1V4"/>
<dbReference type="EMBL" id="JAELUR010000023">
    <property type="protein sequence ID" value="KAG7413233.1"/>
    <property type="molecule type" value="Genomic_DNA"/>
</dbReference>
<proteinExistence type="predicted"/>
<feature type="region of interest" description="Disordered" evidence="1">
    <location>
        <begin position="100"/>
        <end position="130"/>
    </location>
</feature>
<organism evidence="2 3">
    <name type="scientific">Fusarium oxysporum f. sp. raphani</name>
    <dbReference type="NCBI Taxonomy" id="96318"/>
    <lineage>
        <taxon>Eukaryota</taxon>
        <taxon>Fungi</taxon>
        <taxon>Dikarya</taxon>
        <taxon>Ascomycota</taxon>
        <taxon>Pezizomycotina</taxon>
        <taxon>Sordariomycetes</taxon>
        <taxon>Hypocreomycetidae</taxon>
        <taxon>Hypocreales</taxon>
        <taxon>Nectriaceae</taxon>
        <taxon>Fusarium</taxon>
        <taxon>Fusarium oxysporum species complex</taxon>
    </lineage>
</organism>